<accession>A0A1D8PI08</accession>
<dbReference type="InterPro" id="IPR024297">
    <property type="entry name" value="Pho86"/>
</dbReference>
<protein>
    <submittedName>
        <fullName evidence="3">Pho86p</fullName>
    </submittedName>
</protein>
<dbReference type="EMBL" id="CP017624">
    <property type="protein sequence ID" value="AOW27779.1"/>
    <property type="molecule type" value="Genomic_DNA"/>
</dbReference>
<proteinExistence type="predicted"/>
<reference evidence="3 4" key="1">
    <citation type="journal article" date="2004" name="Proc. Natl. Acad. Sci. U.S.A.">
        <title>The diploid genome sequence of Candida albicans.</title>
        <authorList>
            <person name="Jones T."/>
            <person name="Federspiel N.A."/>
            <person name="Chibana H."/>
            <person name="Dungan J."/>
            <person name="Kalman S."/>
            <person name="Magee B.B."/>
            <person name="Newport G."/>
            <person name="Thorstenson Y.R."/>
            <person name="Agabian N."/>
            <person name="Magee P.T."/>
            <person name="Davis R.W."/>
            <person name="Scherer S."/>
        </authorList>
    </citation>
    <scope>NUCLEOTIDE SEQUENCE [LARGE SCALE GENOMIC DNA]</scope>
    <source>
        <strain evidence="4">SC5314 / ATCC MYA-2876</strain>
    </source>
</reference>
<organism evidence="3 4">
    <name type="scientific">Candida albicans (strain SC5314 / ATCC MYA-2876)</name>
    <name type="common">Yeast</name>
    <dbReference type="NCBI Taxonomy" id="237561"/>
    <lineage>
        <taxon>Eukaryota</taxon>
        <taxon>Fungi</taxon>
        <taxon>Dikarya</taxon>
        <taxon>Ascomycota</taxon>
        <taxon>Saccharomycotina</taxon>
        <taxon>Pichiomycetes</taxon>
        <taxon>Debaryomycetaceae</taxon>
        <taxon>Candida/Lodderomyces clade</taxon>
        <taxon>Candida</taxon>
    </lineage>
</organism>
<evidence type="ECO:0000313" key="3">
    <source>
        <dbReference type="EMBL" id="AOW27779.1"/>
    </source>
</evidence>
<evidence type="ECO:0000256" key="1">
    <source>
        <dbReference type="SAM" id="Phobius"/>
    </source>
</evidence>
<dbReference type="RefSeq" id="XP_716039.2">
    <property type="nucleotide sequence ID" value="XM_710946.2"/>
</dbReference>
<reference evidence="3 4" key="3">
    <citation type="journal article" date="2013" name="Genome Biol.">
        <title>Assembly of a phased diploid Candida albicans genome facilitates allele-specific measurements and provides a simple model for repeat and indel structure.</title>
        <authorList>
            <person name="Muzzey D."/>
            <person name="Schwartz K."/>
            <person name="Weissman J.S."/>
            <person name="Sherlock G."/>
        </authorList>
    </citation>
    <scope>NUCLEOTIDE SEQUENCE [LARGE SCALE GENOMIC DNA]</scope>
    <source>
        <strain evidence="4">SC5314 / ATCC MYA-2876</strain>
    </source>
</reference>
<dbReference type="Pfam" id="PF11124">
    <property type="entry name" value="Pho86"/>
    <property type="match status" value="1"/>
</dbReference>
<dbReference type="GeneID" id="3642323"/>
<dbReference type="AlphaFoldDB" id="A0A1D8PI08"/>
<evidence type="ECO:0000313" key="4">
    <source>
        <dbReference type="Proteomes" id="UP000000559"/>
    </source>
</evidence>
<dbReference type="OrthoDB" id="4082764at2759"/>
<dbReference type="eggNOG" id="ENOG502QSU5">
    <property type="taxonomic scope" value="Eukaryota"/>
</dbReference>
<name>A0A1D8PI08_CANAL</name>
<dbReference type="InParanoid" id="A0A1D8PI08"/>
<keyword evidence="1" id="KW-0472">Membrane</keyword>
<keyword evidence="4" id="KW-1185">Reference proteome</keyword>
<dbReference type="CGD" id="CAL0000182539">
    <property type="gene designation" value="PHO86"/>
</dbReference>
<keyword evidence="1" id="KW-1133">Transmembrane helix</keyword>
<dbReference type="KEGG" id="cal:CAALFM_C207820CA"/>
<dbReference type="STRING" id="237561.A0A1D8PI08"/>
<dbReference type="VEuPathDB" id="FungiDB:C2_07820C_A"/>
<keyword evidence="1" id="KW-0812">Transmembrane</keyword>
<feature type="transmembrane region" description="Helical" evidence="1">
    <location>
        <begin position="99"/>
        <end position="124"/>
    </location>
</feature>
<feature type="transmembrane region" description="Helical" evidence="1">
    <location>
        <begin position="53"/>
        <end position="79"/>
    </location>
</feature>
<evidence type="ECO:0000313" key="2">
    <source>
        <dbReference type="CGD" id="CAL0000182539"/>
    </source>
</evidence>
<gene>
    <name evidence="2 3" type="primary">PHO86</name>
    <name evidence="3" type="ordered locus">CAALFM_C207820CA</name>
    <name evidence="2" type="ordered locus">orf19.9745</name>
</gene>
<dbReference type="FunCoup" id="A0A1D8PI08">
    <property type="interactions" value="212"/>
</dbReference>
<sequence>MVVQKEIDLNKPLDANAAPVLAKTTLKPELSKAAIVLHGDRYKQLQAKLTKYVLWHPISIVVYTTVLPVVVGYALWDYISISDHLIEFYHIMMKEKKDFIFSFFTAFPLFASVFASFGFLAYIVGEDMGIITSKFYAQKYCDYIFGFDIKSYSQNETGKDKKLTRKSLDTQLIVYRDSPIAICSLVVDETQSSAANFIVKITGIHVRKVFQKVNFDEVLIDWAVVRARELYQEFLTSKNIKTPPENSSILITIDAYSFDNAFEKTLYNHGFRILDSSFELNPFSPAVSWYKERLYRFLNVSRDSFGLMLTIAKDDIESINSDTKQNNQSKIKKRH</sequence>
<reference evidence="3 4" key="2">
    <citation type="journal article" date="2007" name="Genome Biol.">
        <title>Assembly of the Candida albicans genome into sixteen supercontigs aligned on the eight chromosomes.</title>
        <authorList>
            <person name="van het Hoog M."/>
            <person name="Rast T.J."/>
            <person name="Martchenko M."/>
            <person name="Grindle S."/>
            <person name="Dignard D."/>
            <person name="Hogues H."/>
            <person name="Cuomo C."/>
            <person name="Berriman M."/>
            <person name="Scherer S."/>
            <person name="Magee B.B."/>
            <person name="Whiteway M."/>
            <person name="Chibana H."/>
            <person name="Nantel A."/>
            <person name="Magee P.T."/>
        </authorList>
    </citation>
    <scope>GENOME REANNOTATION</scope>
    <source>
        <strain evidence="4">SC5314 / ATCC MYA-2876</strain>
    </source>
</reference>
<dbReference type="Proteomes" id="UP000000559">
    <property type="component" value="Chromosome 2"/>
</dbReference>